<dbReference type="AlphaFoldDB" id="A0A452Y956"/>
<reference evidence="2" key="2">
    <citation type="journal article" date="2017" name="Nat. Plants">
        <title>The Aegilops tauschii genome reveals multiple impacts of transposons.</title>
        <authorList>
            <person name="Zhao G."/>
            <person name="Zou C."/>
            <person name="Li K."/>
            <person name="Wang K."/>
            <person name="Li T."/>
            <person name="Gao L."/>
            <person name="Zhang X."/>
            <person name="Wang H."/>
            <person name="Yang Z."/>
            <person name="Liu X."/>
            <person name="Jiang W."/>
            <person name="Mao L."/>
            <person name="Kong X."/>
            <person name="Jiao Y."/>
            <person name="Jia J."/>
        </authorList>
    </citation>
    <scope>NUCLEOTIDE SEQUENCE [LARGE SCALE GENOMIC DNA]</scope>
    <source>
        <strain evidence="2">cv. AL8/78</strain>
    </source>
</reference>
<accession>A0A452Y956</accession>
<name>A0A452Y956_AEGTS</name>
<reference evidence="2" key="1">
    <citation type="journal article" date="2014" name="Science">
        <title>Ancient hybridizations among the ancestral genomes of bread wheat.</title>
        <authorList>
            <consortium name="International Wheat Genome Sequencing Consortium,"/>
            <person name="Marcussen T."/>
            <person name="Sandve S.R."/>
            <person name="Heier L."/>
            <person name="Spannagl M."/>
            <person name="Pfeifer M."/>
            <person name="Jakobsen K.S."/>
            <person name="Wulff B.B."/>
            <person name="Steuernagel B."/>
            <person name="Mayer K.F."/>
            <person name="Olsen O.A."/>
        </authorList>
    </citation>
    <scope>NUCLEOTIDE SEQUENCE [LARGE SCALE GENOMIC DNA]</scope>
    <source>
        <strain evidence="2">cv. AL8/78</strain>
    </source>
</reference>
<proteinExistence type="predicted"/>
<dbReference type="Proteomes" id="UP000015105">
    <property type="component" value="Chromosome 1D"/>
</dbReference>
<dbReference type="EnsemblPlants" id="AET1Gv20341800.10">
    <property type="protein sequence ID" value="AET1Gv20341800.10"/>
    <property type="gene ID" value="AET1Gv20341800"/>
</dbReference>
<protein>
    <submittedName>
        <fullName evidence="1">Uncharacterized protein</fullName>
    </submittedName>
</protein>
<evidence type="ECO:0000313" key="1">
    <source>
        <dbReference type="EnsemblPlants" id="AET1Gv20341800.10"/>
    </source>
</evidence>
<keyword evidence="2" id="KW-1185">Reference proteome</keyword>
<evidence type="ECO:0000313" key="2">
    <source>
        <dbReference type="Proteomes" id="UP000015105"/>
    </source>
</evidence>
<dbReference type="Gramene" id="AET1Gv20341800.10">
    <property type="protein sequence ID" value="AET1Gv20341800.10"/>
    <property type="gene ID" value="AET1Gv20341800"/>
</dbReference>
<reference evidence="1" key="5">
    <citation type="journal article" date="2021" name="G3 (Bethesda)">
        <title>Aegilops tauschii genome assembly Aet v5.0 features greater sequence contiguity and improved annotation.</title>
        <authorList>
            <person name="Wang L."/>
            <person name="Zhu T."/>
            <person name="Rodriguez J.C."/>
            <person name="Deal K.R."/>
            <person name="Dubcovsky J."/>
            <person name="McGuire P.E."/>
            <person name="Lux T."/>
            <person name="Spannagl M."/>
            <person name="Mayer K.F.X."/>
            <person name="Baldrich P."/>
            <person name="Meyers B.C."/>
            <person name="Huo N."/>
            <person name="Gu Y.Q."/>
            <person name="Zhou H."/>
            <person name="Devos K.M."/>
            <person name="Bennetzen J.L."/>
            <person name="Unver T."/>
            <person name="Budak H."/>
            <person name="Gulick P.J."/>
            <person name="Galiba G."/>
            <person name="Kalapos B."/>
            <person name="Nelson D.R."/>
            <person name="Li P."/>
            <person name="You F.M."/>
            <person name="Luo M.C."/>
            <person name="Dvorak J."/>
        </authorList>
    </citation>
    <scope>NUCLEOTIDE SEQUENCE [LARGE SCALE GENOMIC DNA]</scope>
    <source>
        <strain evidence="1">cv. AL8/78</strain>
    </source>
</reference>
<organism evidence="1 2">
    <name type="scientific">Aegilops tauschii subsp. strangulata</name>
    <name type="common">Goatgrass</name>
    <dbReference type="NCBI Taxonomy" id="200361"/>
    <lineage>
        <taxon>Eukaryota</taxon>
        <taxon>Viridiplantae</taxon>
        <taxon>Streptophyta</taxon>
        <taxon>Embryophyta</taxon>
        <taxon>Tracheophyta</taxon>
        <taxon>Spermatophyta</taxon>
        <taxon>Magnoliopsida</taxon>
        <taxon>Liliopsida</taxon>
        <taxon>Poales</taxon>
        <taxon>Poaceae</taxon>
        <taxon>BOP clade</taxon>
        <taxon>Pooideae</taxon>
        <taxon>Triticodae</taxon>
        <taxon>Triticeae</taxon>
        <taxon>Triticinae</taxon>
        <taxon>Aegilops</taxon>
    </lineage>
</organism>
<reference evidence="1" key="4">
    <citation type="submission" date="2019-03" db="UniProtKB">
        <authorList>
            <consortium name="EnsemblPlants"/>
        </authorList>
    </citation>
    <scope>IDENTIFICATION</scope>
</reference>
<sequence>MFPCSILVLHIYVLNFNSQSSSIHTLQILRFKEEIHNIVQPYFCGLQDSISLASCFFT</sequence>
<reference evidence="1" key="3">
    <citation type="journal article" date="2017" name="Nature">
        <title>Genome sequence of the progenitor of the wheat D genome Aegilops tauschii.</title>
        <authorList>
            <person name="Luo M.C."/>
            <person name="Gu Y.Q."/>
            <person name="Puiu D."/>
            <person name="Wang H."/>
            <person name="Twardziok S.O."/>
            <person name="Deal K.R."/>
            <person name="Huo N."/>
            <person name="Zhu T."/>
            <person name="Wang L."/>
            <person name="Wang Y."/>
            <person name="McGuire P.E."/>
            <person name="Liu S."/>
            <person name="Long H."/>
            <person name="Ramasamy R.K."/>
            <person name="Rodriguez J.C."/>
            <person name="Van S.L."/>
            <person name="Yuan L."/>
            <person name="Wang Z."/>
            <person name="Xia Z."/>
            <person name="Xiao L."/>
            <person name="Anderson O.D."/>
            <person name="Ouyang S."/>
            <person name="Liang Y."/>
            <person name="Zimin A.V."/>
            <person name="Pertea G."/>
            <person name="Qi P."/>
            <person name="Bennetzen J.L."/>
            <person name="Dai X."/>
            <person name="Dawson M.W."/>
            <person name="Muller H.G."/>
            <person name="Kugler K."/>
            <person name="Rivarola-Duarte L."/>
            <person name="Spannagl M."/>
            <person name="Mayer K.F.X."/>
            <person name="Lu F.H."/>
            <person name="Bevan M.W."/>
            <person name="Leroy P."/>
            <person name="Li P."/>
            <person name="You F.M."/>
            <person name="Sun Q."/>
            <person name="Liu Z."/>
            <person name="Lyons E."/>
            <person name="Wicker T."/>
            <person name="Salzberg S.L."/>
            <person name="Devos K.M."/>
            <person name="Dvorak J."/>
        </authorList>
    </citation>
    <scope>NUCLEOTIDE SEQUENCE [LARGE SCALE GENOMIC DNA]</scope>
    <source>
        <strain evidence="1">cv. AL8/78</strain>
    </source>
</reference>